<proteinExistence type="predicted"/>
<evidence type="ECO:0000256" key="1">
    <source>
        <dbReference type="SAM" id="Phobius"/>
    </source>
</evidence>
<sequence>MKLLTYILFVIIKQVSNKSRKRMNSKIFMMYLCVPIANLGIMLLTYYSGLEFSEKLSMRLLMSVCFALMLLGNILIFYAFNRYSEEMSLNMRQEVTIVRQNADLSYYAHVQETNEKYKEFIHNTSHYLKTIGELARKNQNDSILDIIYELNVELENSAMAIYSENHVINAILNEKEAQCIKEGILFDVYAEPGTHMGSVADVDMITMLGNLLDNAICAARQGKKERYVRTRIFMQNDCSFCVVKITNDFGGEIIRSEKGFVSTKKEKGIHGIGIQSVKNTAEKYNGYLECFIEKDIFTAILVLPAI</sequence>
<dbReference type="InterPro" id="IPR036890">
    <property type="entry name" value="HATPase_C_sf"/>
</dbReference>
<keyword evidence="1" id="KW-0812">Transmembrane</keyword>
<feature type="transmembrane region" description="Helical" evidence="1">
    <location>
        <begin position="27"/>
        <end position="48"/>
    </location>
</feature>
<dbReference type="Pfam" id="PF14501">
    <property type="entry name" value="HATPase_c_5"/>
    <property type="match status" value="1"/>
</dbReference>
<keyword evidence="1" id="KW-1133">Transmembrane helix</keyword>
<dbReference type="PANTHER" id="PTHR40448">
    <property type="entry name" value="TWO-COMPONENT SENSOR HISTIDINE KINASE"/>
    <property type="match status" value="1"/>
</dbReference>
<accession>A0ABZ3F247</accession>
<protein>
    <submittedName>
        <fullName evidence="3">GHKL domain-containing protein</fullName>
    </submittedName>
</protein>
<dbReference type="InterPro" id="IPR032834">
    <property type="entry name" value="NatK-like_C"/>
</dbReference>
<feature type="transmembrane region" description="Helical" evidence="1">
    <location>
        <begin position="60"/>
        <end position="80"/>
    </location>
</feature>
<dbReference type="EMBL" id="CP146256">
    <property type="protein sequence ID" value="XAH75539.1"/>
    <property type="molecule type" value="Genomic_DNA"/>
</dbReference>
<reference evidence="3 4" key="1">
    <citation type="submission" date="2024-02" db="EMBL/GenBank/DDBJ databases">
        <title>Bacterial strain from lacustrine sediment.</title>
        <authorList>
            <person name="Petit C."/>
            <person name="Fadhlaoui K."/>
        </authorList>
    </citation>
    <scope>NUCLEOTIDE SEQUENCE [LARGE SCALE GENOMIC DNA]</scope>
    <source>
        <strain evidence="3 4">IPX-CK</strain>
    </source>
</reference>
<feature type="domain" description="Sensor histidine kinase NatK-like C-terminal" evidence="2">
    <location>
        <begin position="202"/>
        <end position="303"/>
    </location>
</feature>
<evidence type="ECO:0000313" key="4">
    <source>
        <dbReference type="Proteomes" id="UP001451571"/>
    </source>
</evidence>
<evidence type="ECO:0000259" key="2">
    <source>
        <dbReference type="Pfam" id="PF14501"/>
    </source>
</evidence>
<keyword evidence="1" id="KW-0472">Membrane</keyword>
<dbReference type="SUPFAM" id="SSF55874">
    <property type="entry name" value="ATPase domain of HSP90 chaperone/DNA topoisomerase II/histidine kinase"/>
    <property type="match status" value="1"/>
</dbReference>
<gene>
    <name evidence="3" type="ORF">V6984_07205</name>
</gene>
<keyword evidence="4" id="KW-1185">Reference proteome</keyword>
<dbReference type="PANTHER" id="PTHR40448:SF1">
    <property type="entry name" value="TWO-COMPONENT SENSOR HISTIDINE KINASE"/>
    <property type="match status" value="1"/>
</dbReference>
<dbReference type="RefSeq" id="WP_342759105.1">
    <property type="nucleotide sequence ID" value="NZ_CP146256.1"/>
</dbReference>
<organism evidence="3 4">
    <name type="scientific">Kineothrix sedimenti</name>
    <dbReference type="NCBI Taxonomy" id="3123317"/>
    <lineage>
        <taxon>Bacteria</taxon>
        <taxon>Bacillati</taxon>
        <taxon>Bacillota</taxon>
        <taxon>Clostridia</taxon>
        <taxon>Lachnospirales</taxon>
        <taxon>Lachnospiraceae</taxon>
        <taxon>Kineothrix</taxon>
    </lineage>
</organism>
<evidence type="ECO:0000313" key="3">
    <source>
        <dbReference type="EMBL" id="XAH75539.1"/>
    </source>
</evidence>
<name>A0ABZ3F247_9FIRM</name>
<dbReference type="Gene3D" id="3.30.565.10">
    <property type="entry name" value="Histidine kinase-like ATPase, C-terminal domain"/>
    <property type="match status" value="1"/>
</dbReference>
<dbReference type="Proteomes" id="UP001451571">
    <property type="component" value="Chromosome"/>
</dbReference>